<evidence type="ECO:0000256" key="2">
    <source>
        <dbReference type="ARBA" id="ARBA00022801"/>
    </source>
</evidence>
<dbReference type="CDD" id="cd04678">
    <property type="entry name" value="NUDIX_MTH2_Nudt15"/>
    <property type="match status" value="1"/>
</dbReference>
<evidence type="ECO:0000256" key="3">
    <source>
        <dbReference type="RuleBase" id="RU003476"/>
    </source>
</evidence>
<evidence type="ECO:0000256" key="1">
    <source>
        <dbReference type="ARBA" id="ARBA00001946"/>
    </source>
</evidence>
<evidence type="ECO:0000259" key="4">
    <source>
        <dbReference type="PROSITE" id="PS51462"/>
    </source>
</evidence>
<evidence type="ECO:0000313" key="6">
    <source>
        <dbReference type="Proteomes" id="UP000267464"/>
    </source>
</evidence>
<name>A0A3N7HUG5_9BURK</name>
<dbReference type="AlphaFoldDB" id="A0A3N7HUG5"/>
<dbReference type="InterPro" id="IPR020476">
    <property type="entry name" value="Nudix_hydrolase"/>
</dbReference>
<dbReference type="Proteomes" id="UP000267464">
    <property type="component" value="Unassembled WGS sequence"/>
</dbReference>
<dbReference type="PANTHER" id="PTHR16099:SF5">
    <property type="entry name" value="NUCLEOTIDE TRIPHOSPHATE DIPHOSPHATASE NUDT15"/>
    <property type="match status" value="1"/>
</dbReference>
<dbReference type="InterPro" id="IPR020084">
    <property type="entry name" value="NUDIX_hydrolase_CS"/>
</dbReference>
<dbReference type="PANTHER" id="PTHR16099">
    <property type="entry name" value="8-OXO-DGTP DIPHOSPHATES NUDT15"/>
    <property type="match status" value="1"/>
</dbReference>
<comment type="similarity">
    <text evidence="3">Belongs to the Nudix hydrolase family.</text>
</comment>
<dbReference type="InterPro" id="IPR015797">
    <property type="entry name" value="NUDIX_hydrolase-like_dom_sf"/>
</dbReference>
<keyword evidence="2 3" id="KW-0378">Hydrolase</keyword>
<sequence length="139" mass="15290">MAQDRAADPRVGVGVIVIRQGMVLMGLRQGSHGSGTWALPGGHLEFGETVEACAVREVREETGLEIQHLHAGPYSNDLFEGRHYVTLFVIADAPDGEPRLMEPQKCSQWRWCRWSELPQPLFPPVDTIRTSGYAPPGAA</sequence>
<dbReference type="GO" id="GO:0016787">
    <property type="term" value="F:hydrolase activity"/>
    <property type="evidence" value="ECO:0007669"/>
    <property type="project" value="UniProtKB-KW"/>
</dbReference>
<reference evidence="5 6" key="1">
    <citation type="submission" date="2018-08" db="EMBL/GenBank/DDBJ databases">
        <authorList>
            <person name="Khan S.A."/>
            <person name="Jeon C.O."/>
            <person name="Chun B.H."/>
            <person name="Jeong S.E."/>
        </authorList>
    </citation>
    <scope>NUCLEOTIDE SEQUENCE [LARGE SCALE GENOMIC DNA]</scope>
    <source>
        <strain evidence="5 6">S-16</strain>
    </source>
</reference>
<proteinExistence type="inferred from homology"/>
<accession>A0A3N7HUG5</accession>
<reference evidence="5 6" key="2">
    <citation type="submission" date="2018-12" db="EMBL/GenBank/DDBJ databases">
        <title>Rhizobacter gummiphilus sp. nov., a rubber-degrading bacterium isolated from the soil of a botanical garden in Japan.</title>
        <authorList>
            <person name="Shunsuke S.S."/>
        </authorList>
    </citation>
    <scope>NUCLEOTIDE SEQUENCE [LARGE SCALE GENOMIC DNA]</scope>
    <source>
        <strain evidence="5 6">S-16</strain>
    </source>
</reference>
<protein>
    <submittedName>
        <fullName evidence="5">NUDIX domain-containing protein</fullName>
    </submittedName>
</protein>
<dbReference type="InterPro" id="IPR000086">
    <property type="entry name" value="NUDIX_hydrolase_dom"/>
</dbReference>
<organism evidence="5 6">
    <name type="scientific">Piscinibacter terrae</name>
    <dbReference type="NCBI Taxonomy" id="2496871"/>
    <lineage>
        <taxon>Bacteria</taxon>
        <taxon>Pseudomonadati</taxon>
        <taxon>Pseudomonadota</taxon>
        <taxon>Betaproteobacteria</taxon>
        <taxon>Burkholderiales</taxon>
        <taxon>Sphaerotilaceae</taxon>
        <taxon>Piscinibacter</taxon>
    </lineage>
</organism>
<dbReference type="FunFam" id="3.90.79.10:FF:000060">
    <property type="entry name" value="Nudix hydrolase 1"/>
    <property type="match status" value="1"/>
</dbReference>
<dbReference type="PROSITE" id="PS51462">
    <property type="entry name" value="NUDIX"/>
    <property type="match status" value="1"/>
</dbReference>
<dbReference type="PRINTS" id="PR00502">
    <property type="entry name" value="NUDIXFAMILY"/>
</dbReference>
<dbReference type="PROSITE" id="PS00893">
    <property type="entry name" value="NUDIX_BOX"/>
    <property type="match status" value="1"/>
</dbReference>
<dbReference type="RefSeq" id="WP_124539853.1">
    <property type="nucleotide sequence ID" value="NZ_QUSW01000002.1"/>
</dbReference>
<evidence type="ECO:0000313" key="5">
    <source>
        <dbReference type="EMBL" id="RQP25463.1"/>
    </source>
</evidence>
<dbReference type="OrthoDB" id="9804442at2"/>
<dbReference type="Gene3D" id="3.90.79.10">
    <property type="entry name" value="Nucleoside Triphosphate Pyrophosphohydrolase"/>
    <property type="match status" value="1"/>
</dbReference>
<feature type="domain" description="Nudix hydrolase" evidence="4">
    <location>
        <begin position="8"/>
        <end position="135"/>
    </location>
</feature>
<keyword evidence="6" id="KW-1185">Reference proteome</keyword>
<dbReference type="EMBL" id="QUSW01000002">
    <property type="protein sequence ID" value="RQP25463.1"/>
    <property type="molecule type" value="Genomic_DNA"/>
</dbReference>
<gene>
    <name evidence="5" type="ORF">DZC73_08760</name>
</gene>
<comment type="caution">
    <text evidence="5">The sequence shown here is derived from an EMBL/GenBank/DDBJ whole genome shotgun (WGS) entry which is preliminary data.</text>
</comment>
<comment type="cofactor">
    <cofactor evidence="1">
        <name>Mg(2+)</name>
        <dbReference type="ChEBI" id="CHEBI:18420"/>
    </cofactor>
</comment>
<dbReference type="Pfam" id="PF00293">
    <property type="entry name" value="NUDIX"/>
    <property type="match status" value="1"/>
</dbReference>
<dbReference type="SUPFAM" id="SSF55811">
    <property type="entry name" value="Nudix"/>
    <property type="match status" value="1"/>
</dbReference>